<gene>
    <name evidence="1" type="ORF">LL038_15460</name>
</gene>
<accession>A0AA47EFG4</accession>
<reference evidence="1" key="1">
    <citation type="submission" date="2021-11" db="EMBL/GenBank/DDBJ databases">
        <title>Clostridia strains as spoilage organisms.</title>
        <authorList>
            <person name="Wambui J."/>
            <person name="Stevens M.J.A."/>
            <person name="Stephan R."/>
        </authorList>
    </citation>
    <scope>NUCLEOTIDE SEQUENCE</scope>
    <source>
        <strain evidence="1">CF009</strain>
    </source>
</reference>
<organism evidence="1 2">
    <name type="scientific">Clostridium estertheticum</name>
    <dbReference type="NCBI Taxonomy" id="238834"/>
    <lineage>
        <taxon>Bacteria</taxon>
        <taxon>Bacillati</taxon>
        <taxon>Bacillota</taxon>
        <taxon>Clostridia</taxon>
        <taxon>Eubacteriales</taxon>
        <taxon>Clostridiaceae</taxon>
        <taxon>Clostridium</taxon>
    </lineage>
</organism>
<dbReference type="GO" id="GO:0005975">
    <property type="term" value="P:carbohydrate metabolic process"/>
    <property type="evidence" value="ECO:0007669"/>
    <property type="project" value="InterPro"/>
</dbReference>
<name>A0AA47EFG4_9CLOT</name>
<evidence type="ECO:0008006" key="3">
    <source>
        <dbReference type="Google" id="ProtNLM"/>
    </source>
</evidence>
<dbReference type="PANTHER" id="PTHR36848:SF2">
    <property type="entry name" value="SECRETED PROTEIN"/>
    <property type="match status" value="1"/>
</dbReference>
<sequence length="827" mass="95878">MIENQRNEFINPLNEYTPIPFWFWNDDLDKNEIIRQINDFSNKGVNAFVIHPRIGIPKKIEYLSDKFMGFVRSAIEEAEKLDMKVVLYDEAMYPSGSAHGMVVKNNPEYASRGLKMLEYKCHNETIVEFHEKDGERLVSALAIKKVEGNKFDSSQIKKIICKHNKVTFVPPSLDDWYIIIFVEIYTKGTIRGIHFGEDDGELESPASSDLLNPYAVQSFISLTHERYYKEFGEYFGNVITGVFTDEPDIMGRGNHGNMIAWTRGFLEFYIRQGGREEDLPALWLEGTTESINIRTRYNRAINKKLELSYYKPISEWCETHNIELTGHPHESDDIGLLKYFQVPAQDIVWRWVAPEDNKAIQGENTTMAKCTSDSARHRGKRKNGNECFACCGANKIEWSFAVDDMKWFMDWLFVRGVNLLYPHAFFYSIRGKRRIGERPPDVGPNNIWWPYYNQISQYMKRMSFIMTDSYNVTDIAVLCENHNLPWKSVKPLYENSIEFNYLEKELLVCDLCDISDGAVYIQKQKYKVIIIEDVSSVTEEIIKPLEKFSQSGGTIIINNAMGYNIKIKDTIVIKEAIEILNVLDGLNSRDLFTKHNQKSLRVSHVVKDGVHYYVLVNEGEEKIKDILNIKNIGYVEKWDAWKGKIRKQEVLETNGDYIKISIEINRRESVIFVLDTSKVPTFGDKKEKLSNCYTMDIKSDWKVYDQKNKLVKEGKLTPWNEWEGFKNYSGTMIYSNQFTIENREEINEIQLELEEAHEIVKVFINEKEVEIKMWAPYIFDILDYVSSGLNTLTIEVTNSLANKICNVKLKSGIGGSVKLRINSFSSC</sequence>
<dbReference type="Pfam" id="PF17132">
    <property type="entry name" value="Glyco_hydro_106"/>
    <property type="match status" value="1"/>
</dbReference>
<dbReference type="RefSeq" id="WP_253200264.1">
    <property type="nucleotide sequence ID" value="NZ_CP086239.1"/>
</dbReference>
<evidence type="ECO:0000313" key="2">
    <source>
        <dbReference type="Proteomes" id="UP001164733"/>
    </source>
</evidence>
<protein>
    <recommendedName>
        <fullName evidence="3">Glycosyl hydrolases family 2 sugar binding domain-containing protein</fullName>
    </recommendedName>
</protein>
<dbReference type="GO" id="GO:0004553">
    <property type="term" value="F:hydrolase activity, hydrolyzing O-glycosyl compounds"/>
    <property type="evidence" value="ECO:0007669"/>
    <property type="project" value="InterPro"/>
</dbReference>
<dbReference type="InterPro" id="IPR053161">
    <property type="entry name" value="Ulvan_degrading_GH"/>
</dbReference>
<proteinExistence type="predicted"/>
<dbReference type="Gene3D" id="2.60.120.260">
    <property type="entry name" value="Galactose-binding domain-like"/>
    <property type="match status" value="1"/>
</dbReference>
<dbReference type="InterPro" id="IPR008979">
    <property type="entry name" value="Galactose-bd-like_sf"/>
</dbReference>
<dbReference type="NCBIfam" id="NF045579">
    <property type="entry name" value="rhamnoside_JR"/>
    <property type="match status" value="1"/>
</dbReference>
<dbReference type="PANTHER" id="PTHR36848">
    <property type="entry name" value="DNA-BINDING PROTEIN (PUTATIVE SECRETED PROTEIN)-RELATED"/>
    <property type="match status" value="1"/>
</dbReference>
<evidence type="ECO:0000313" key="1">
    <source>
        <dbReference type="EMBL" id="WAG59036.1"/>
    </source>
</evidence>
<dbReference type="Proteomes" id="UP001164733">
    <property type="component" value="Chromosome"/>
</dbReference>
<dbReference type="EMBL" id="CP086239">
    <property type="protein sequence ID" value="WAG59036.1"/>
    <property type="molecule type" value="Genomic_DNA"/>
</dbReference>
<dbReference type="AlphaFoldDB" id="A0AA47EFG4"/>
<dbReference type="SUPFAM" id="SSF49785">
    <property type="entry name" value="Galactose-binding domain-like"/>
    <property type="match status" value="1"/>
</dbReference>